<evidence type="ECO:0000313" key="3">
    <source>
        <dbReference type="Proteomes" id="UP000250235"/>
    </source>
</evidence>
<sequence>MAVSLIHNALQVNFDSVLSFPDEGMVQIFKALESTGLHGFLGCPFVLYGQDLESFFRNVLCRGFSDKLHSKVDILDEVPKDLSTMHGMYFLRKESRLKLPPVVLYISSSSSSESLVSIRPRSPDAIPSSSSSSSSRMHFTEDIPQTYLPTAVVPSADYTESFAQLQASVDQIQIDQVQTRDDVAELKATLSSKITDLEAAFAHAST</sequence>
<feature type="compositionally biased region" description="Low complexity" evidence="1">
    <location>
        <begin position="118"/>
        <end position="136"/>
    </location>
</feature>
<keyword evidence="3" id="KW-1185">Reference proteome</keyword>
<evidence type="ECO:0000256" key="1">
    <source>
        <dbReference type="SAM" id="MobiDB-lite"/>
    </source>
</evidence>
<reference evidence="2 3" key="1">
    <citation type="journal article" date="2015" name="Proc. Natl. Acad. Sci. U.S.A.">
        <title>The resurrection genome of Boea hygrometrica: A blueprint for survival of dehydration.</title>
        <authorList>
            <person name="Xiao L."/>
            <person name="Yang G."/>
            <person name="Zhang L."/>
            <person name="Yang X."/>
            <person name="Zhao S."/>
            <person name="Ji Z."/>
            <person name="Zhou Q."/>
            <person name="Hu M."/>
            <person name="Wang Y."/>
            <person name="Chen M."/>
            <person name="Xu Y."/>
            <person name="Jin H."/>
            <person name="Xiao X."/>
            <person name="Hu G."/>
            <person name="Bao F."/>
            <person name="Hu Y."/>
            <person name="Wan P."/>
            <person name="Li L."/>
            <person name="Deng X."/>
            <person name="Kuang T."/>
            <person name="Xiang C."/>
            <person name="Zhu J.K."/>
            <person name="Oliver M.J."/>
            <person name="He Y."/>
        </authorList>
    </citation>
    <scope>NUCLEOTIDE SEQUENCE [LARGE SCALE GENOMIC DNA]</scope>
    <source>
        <strain evidence="3">cv. XS01</strain>
    </source>
</reference>
<feature type="region of interest" description="Disordered" evidence="1">
    <location>
        <begin position="118"/>
        <end position="137"/>
    </location>
</feature>
<organism evidence="2 3">
    <name type="scientific">Dorcoceras hygrometricum</name>
    <dbReference type="NCBI Taxonomy" id="472368"/>
    <lineage>
        <taxon>Eukaryota</taxon>
        <taxon>Viridiplantae</taxon>
        <taxon>Streptophyta</taxon>
        <taxon>Embryophyta</taxon>
        <taxon>Tracheophyta</taxon>
        <taxon>Spermatophyta</taxon>
        <taxon>Magnoliopsida</taxon>
        <taxon>eudicotyledons</taxon>
        <taxon>Gunneridae</taxon>
        <taxon>Pentapetalae</taxon>
        <taxon>asterids</taxon>
        <taxon>lamiids</taxon>
        <taxon>Lamiales</taxon>
        <taxon>Gesneriaceae</taxon>
        <taxon>Didymocarpoideae</taxon>
        <taxon>Trichosporeae</taxon>
        <taxon>Loxocarpinae</taxon>
        <taxon>Dorcoceras</taxon>
    </lineage>
</organism>
<evidence type="ECO:0000313" key="2">
    <source>
        <dbReference type="EMBL" id="KZV46892.1"/>
    </source>
</evidence>
<dbReference type="Proteomes" id="UP000250235">
    <property type="component" value="Unassembled WGS sequence"/>
</dbReference>
<protein>
    <submittedName>
        <fullName evidence="2">Uncharacterized protein</fullName>
    </submittedName>
</protein>
<gene>
    <name evidence="2" type="ORF">F511_34833</name>
</gene>
<name>A0A2Z7CII1_9LAMI</name>
<dbReference type="EMBL" id="KQ995356">
    <property type="protein sequence ID" value="KZV46892.1"/>
    <property type="molecule type" value="Genomic_DNA"/>
</dbReference>
<accession>A0A2Z7CII1</accession>
<dbReference type="AlphaFoldDB" id="A0A2Z7CII1"/>
<proteinExistence type="predicted"/>